<evidence type="ECO:0000256" key="3">
    <source>
        <dbReference type="ARBA" id="ARBA00007365"/>
    </source>
</evidence>
<sequence>MKNIVFETNQGNIEFKLYPDVAPKTVENFVGLCEKGYYDGVIFHRVIKDFMLQGGDPTGTGRGGESLWGGTFEDECDPKVGFDKAGLLAMANAGPDTNGSQFFITTAETAWLNGNHTIFGEVVDGYDIVETIEDTPKGAQDRPLEDQVIVKAYSK</sequence>
<dbReference type="InterPro" id="IPR002130">
    <property type="entry name" value="Cyclophilin-type_PPIase_dom"/>
</dbReference>
<comment type="similarity">
    <text evidence="3 8">Belongs to the cyclophilin-type PPIase family.</text>
</comment>
<evidence type="ECO:0000256" key="2">
    <source>
        <dbReference type="ARBA" id="ARBA00002388"/>
    </source>
</evidence>
<accession>A0A6S6SN61</accession>
<dbReference type="InterPro" id="IPR024936">
    <property type="entry name" value="Cyclophilin-type_PPIase"/>
</dbReference>
<gene>
    <name evidence="10" type="ORF">HELGO_WM13631</name>
</gene>
<dbReference type="PROSITE" id="PS00170">
    <property type="entry name" value="CSA_PPIASE_1"/>
    <property type="match status" value="1"/>
</dbReference>
<evidence type="ECO:0000256" key="4">
    <source>
        <dbReference type="ARBA" id="ARBA00022574"/>
    </source>
</evidence>
<dbReference type="AlphaFoldDB" id="A0A6S6SN61"/>
<comment type="catalytic activity">
    <reaction evidence="1 8">
        <text>[protein]-peptidylproline (omega=180) = [protein]-peptidylproline (omega=0)</text>
        <dbReference type="Rhea" id="RHEA:16237"/>
        <dbReference type="Rhea" id="RHEA-COMP:10747"/>
        <dbReference type="Rhea" id="RHEA-COMP:10748"/>
        <dbReference type="ChEBI" id="CHEBI:83833"/>
        <dbReference type="ChEBI" id="CHEBI:83834"/>
        <dbReference type="EC" id="5.2.1.8"/>
    </reaction>
</comment>
<evidence type="ECO:0000256" key="5">
    <source>
        <dbReference type="ARBA" id="ARBA00022737"/>
    </source>
</evidence>
<dbReference type="EMBL" id="CACVAW010000023">
    <property type="protein sequence ID" value="CAA6806520.1"/>
    <property type="molecule type" value="Genomic_DNA"/>
</dbReference>
<dbReference type="Gene3D" id="2.40.100.10">
    <property type="entry name" value="Cyclophilin-like"/>
    <property type="match status" value="1"/>
</dbReference>
<keyword evidence="4" id="KW-0853">WD repeat</keyword>
<evidence type="ECO:0000259" key="9">
    <source>
        <dbReference type="PROSITE" id="PS50072"/>
    </source>
</evidence>
<dbReference type="PANTHER" id="PTHR45625:SF4">
    <property type="entry name" value="PEPTIDYLPROLYL ISOMERASE DOMAIN AND WD REPEAT-CONTAINING PROTEIN 1"/>
    <property type="match status" value="1"/>
</dbReference>
<keyword evidence="7 8" id="KW-0413">Isomerase</keyword>
<protein>
    <recommendedName>
        <fullName evidence="8">Peptidyl-prolyl cis-trans isomerase</fullName>
        <shortName evidence="8">PPIase</shortName>
        <ecNumber evidence="8">5.2.1.8</ecNumber>
    </recommendedName>
</protein>
<dbReference type="GO" id="GO:0006457">
    <property type="term" value="P:protein folding"/>
    <property type="evidence" value="ECO:0007669"/>
    <property type="project" value="InterPro"/>
</dbReference>
<keyword evidence="5" id="KW-0677">Repeat</keyword>
<evidence type="ECO:0000256" key="7">
    <source>
        <dbReference type="ARBA" id="ARBA00023235"/>
    </source>
</evidence>
<reference evidence="10" key="1">
    <citation type="submission" date="2020-01" db="EMBL/GenBank/DDBJ databases">
        <authorList>
            <person name="Meier V. D."/>
            <person name="Meier V D."/>
        </authorList>
    </citation>
    <scope>NUCLEOTIDE SEQUENCE</scope>
    <source>
        <strain evidence="10">HLG_WM_MAG_12</strain>
    </source>
</reference>
<evidence type="ECO:0000256" key="8">
    <source>
        <dbReference type="RuleBase" id="RU363019"/>
    </source>
</evidence>
<dbReference type="InterPro" id="IPR044666">
    <property type="entry name" value="Cyclophilin_A-like"/>
</dbReference>
<organism evidence="10">
    <name type="scientific">uncultured Campylobacterales bacterium</name>
    <dbReference type="NCBI Taxonomy" id="352960"/>
    <lineage>
        <taxon>Bacteria</taxon>
        <taxon>Pseudomonadati</taxon>
        <taxon>Campylobacterota</taxon>
        <taxon>Epsilonproteobacteria</taxon>
        <taxon>Campylobacterales</taxon>
        <taxon>environmental samples</taxon>
    </lineage>
</organism>
<comment type="function">
    <text evidence="2 8">PPIases accelerate the folding of proteins. It catalyzes the cis-trans isomerization of proline imidic peptide bonds in oligopeptides.</text>
</comment>
<dbReference type="PROSITE" id="PS50072">
    <property type="entry name" value="CSA_PPIASE_2"/>
    <property type="match status" value="1"/>
</dbReference>
<proteinExistence type="inferred from homology"/>
<evidence type="ECO:0000313" key="10">
    <source>
        <dbReference type="EMBL" id="CAA6806520.1"/>
    </source>
</evidence>
<evidence type="ECO:0000256" key="1">
    <source>
        <dbReference type="ARBA" id="ARBA00000971"/>
    </source>
</evidence>
<dbReference type="InterPro" id="IPR020892">
    <property type="entry name" value="Cyclophilin-type_PPIase_CS"/>
</dbReference>
<keyword evidence="6 8" id="KW-0697">Rotamase</keyword>
<feature type="domain" description="PPIase cyclophilin-type" evidence="9">
    <location>
        <begin position="1"/>
        <end position="154"/>
    </location>
</feature>
<dbReference type="PRINTS" id="PR00153">
    <property type="entry name" value="CSAPPISMRASE"/>
</dbReference>
<dbReference type="PIRSF" id="PIRSF001467">
    <property type="entry name" value="Peptidylpro_ismrse"/>
    <property type="match status" value="1"/>
</dbReference>
<name>A0A6S6SN61_9BACT</name>
<dbReference type="GO" id="GO:0003755">
    <property type="term" value="F:peptidyl-prolyl cis-trans isomerase activity"/>
    <property type="evidence" value="ECO:0007669"/>
    <property type="project" value="UniProtKB-UniRule"/>
</dbReference>
<dbReference type="Pfam" id="PF00160">
    <property type="entry name" value="Pro_isomerase"/>
    <property type="match status" value="1"/>
</dbReference>
<evidence type="ECO:0000256" key="6">
    <source>
        <dbReference type="ARBA" id="ARBA00023110"/>
    </source>
</evidence>
<dbReference type="FunFam" id="2.40.100.10:FF:000003">
    <property type="entry name" value="Peptidylprolyl isomerase domain and WD repeat-containing 1"/>
    <property type="match status" value="1"/>
</dbReference>
<dbReference type="PANTHER" id="PTHR45625">
    <property type="entry name" value="PEPTIDYL-PROLYL CIS-TRANS ISOMERASE-RELATED"/>
    <property type="match status" value="1"/>
</dbReference>
<dbReference type="EC" id="5.2.1.8" evidence="8"/>
<dbReference type="InterPro" id="IPR029000">
    <property type="entry name" value="Cyclophilin-like_dom_sf"/>
</dbReference>
<dbReference type="SUPFAM" id="SSF50891">
    <property type="entry name" value="Cyclophilin-like"/>
    <property type="match status" value="1"/>
</dbReference>